<comment type="caution">
    <text evidence="2">The sequence shown here is derived from an EMBL/GenBank/DDBJ whole genome shotgun (WGS) entry which is preliminary data.</text>
</comment>
<evidence type="ECO:0000313" key="3">
    <source>
        <dbReference type="Proteomes" id="UP000322499"/>
    </source>
</evidence>
<keyword evidence="1" id="KW-0472">Membrane</keyword>
<protein>
    <submittedName>
        <fullName evidence="2">Uncharacterized protein</fullName>
    </submittedName>
</protein>
<reference evidence="2 3" key="1">
    <citation type="submission" date="2019-07" db="EMBL/GenBank/DDBJ databases">
        <title>Genomic Encyclopedia of Archaeal and Bacterial Type Strains, Phase II (KMG-II): from individual species to whole genera.</title>
        <authorList>
            <person name="Goeker M."/>
        </authorList>
    </citation>
    <scope>NUCLEOTIDE SEQUENCE [LARGE SCALE GENOMIC DNA]</scope>
    <source>
        <strain evidence="2 3">DSM 46842</strain>
    </source>
</reference>
<evidence type="ECO:0000256" key="1">
    <source>
        <dbReference type="SAM" id="Phobius"/>
    </source>
</evidence>
<feature type="transmembrane region" description="Helical" evidence="1">
    <location>
        <begin position="48"/>
        <end position="69"/>
    </location>
</feature>
<dbReference type="Proteomes" id="UP000322499">
    <property type="component" value="Unassembled WGS sequence"/>
</dbReference>
<proteinExistence type="predicted"/>
<keyword evidence="3" id="KW-1185">Reference proteome</keyword>
<organism evidence="2 3">
    <name type="scientific">Blastococcus xanthinilyticus</name>
    <dbReference type="NCBI Taxonomy" id="1564164"/>
    <lineage>
        <taxon>Bacteria</taxon>
        <taxon>Bacillati</taxon>
        <taxon>Actinomycetota</taxon>
        <taxon>Actinomycetes</taxon>
        <taxon>Geodermatophilales</taxon>
        <taxon>Geodermatophilaceae</taxon>
        <taxon>Blastococcus</taxon>
    </lineage>
</organism>
<keyword evidence="1" id="KW-0812">Transmembrane</keyword>
<gene>
    <name evidence="2" type="ORF">BD833_104177</name>
</gene>
<accession>A0A5S5CXM3</accession>
<evidence type="ECO:0000313" key="2">
    <source>
        <dbReference type="EMBL" id="TYP88473.1"/>
    </source>
</evidence>
<feature type="transmembrane region" description="Helical" evidence="1">
    <location>
        <begin position="178"/>
        <end position="199"/>
    </location>
</feature>
<dbReference type="EMBL" id="VNHW01000004">
    <property type="protein sequence ID" value="TYP88473.1"/>
    <property type="molecule type" value="Genomic_DNA"/>
</dbReference>
<dbReference type="RefSeq" id="WP_166532599.1">
    <property type="nucleotide sequence ID" value="NZ_VNHW01000004.1"/>
</dbReference>
<feature type="transmembrane region" description="Helical" evidence="1">
    <location>
        <begin position="21"/>
        <end position="42"/>
    </location>
</feature>
<sequence length="201" mass="21702">MITPSHTVELRPSLRTMGQALVAPVQLLALALLALLVAIQASAGDPRLLWLAGAGLGILVLVGALWRLLGRLQVTGQAVRYRNVVCTRAVPRSRVAEVVLLPGFRDGRGARPSGLLVLLDAARRPLLRLDGLWWGRDRLSAIAEVVGAPVRLVPGELTPLDLPWRNVYELPWRHRHPYLVQVLTSTAVIGGALAAAWLVGS</sequence>
<name>A0A5S5CXM3_9ACTN</name>
<keyword evidence="1" id="KW-1133">Transmembrane helix</keyword>
<dbReference type="AlphaFoldDB" id="A0A5S5CXM3"/>